<dbReference type="RefSeq" id="XP_025378769.1">
    <property type="nucleotide sequence ID" value="XM_025521053.1"/>
</dbReference>
<dbReference type="PANTHER" id="PTHR43658:SF8">
    <property type="entry name" value="17-BETA-HYDROXYSTEROID DEHYDROGENASE 14-RELATED"/>
    <property type="match status" value="1"/>
</dbReference>
<accession>A0A316YQQ7</accession>
<dbReference type="PANTHER" id="PTHR43658">
    <property type="entry name" value="SHORT-CHAIN DEHYDROGENASE/REDUCTASE"/>
    <property type="match status" value="1"/>
</dbReference>
<organism evidence="4 5">
    <name type="scientific">Acaromyces ingoldii</name>
    <dbReference type="NCBI Taxonomy" id="215250"/>
    <lineage>
        <taxon>Eukaryota</taxon>
        <taxon>Fungi</taxon>
        <taxon>Dikarya</taxon>
        <taxon>Basidiomycota</taxon>
        <taxon>Ustilaginomycotina</taxon>
        <taxon>Exobasidiomycetes</taxon>
        <taxon>Exobasidiales</taxon>
        <taxon>Cryptobasidiaceae</taxon>
        <taxon>Acaromyces</taxon>
    </lineage>
</organism>
<dbReference type="Gene3D" id="3.40.50.720">
    <property type="entry name" value="NAD(P)-binding Rossmann-like Domain"/>
    <property type="match status" value="1"/>
</dbReference>
<dbReference type="STRING" id="215250.A0A316YQQ7"/>
<comment type="similarity">
    <text evidence="3">Belongs to the short-chain dehydrogenases/reductases (SDR) family.</text>
</comment>
<dbReference type="AlphaFoldDB" id="A0A316YQQ7"/>
<dbReference type="OrthoDB" id="1274115at2759"/>
<dbReference type="InterPro" id="IPR020904">
    <property type="entry name" value="Sc_DH/Rdtase_CS"/>
</dbReference>
<dbReference type="EMBL" id="KZ819635">
    <property type="protein sequence ID" value="PWN91571.1"/>
    <property type="molecule type" value="Genomic_DNA"/>
</dbReference>
<dbReference type="PRINTS" id="PR00081">
    <property type="entry name" value="GDHRDH"/>
</dbReference>
<evidence type="ECO:0000313" key="4">
    <source>
        <dbReference type="EMBL" id="PWN91571.1"/>
    </source>
</evidence>
<dbReference type="Proteomes" id="UP000245768">
    <property type="component" value="Unassembled WGS sequence"/>
</dbReference>
<dbReference type="InterPro" id="IPR002347">
    <property type="entry name" value="SDR_fam"/>
</dbReference>
<dbReference type="InParanoid" id="A0A316YQQ7"/>
<evidence type="ECO:0000256" key="1">
    <source>
        <dbReference type="ARBA" id="ARBA00022857"/>
    </source>
</evidence>
<dbReference type="GO" id="GO:0016491">
    <property type="term" value="F:oxidoreductase activity"/>
    <property type="evidence" value="ECO:0007669"/>
    <property type="project" value="UniProtKB-KW"/>
</dbReference>
<keyword evidence="2" id="KW-0560">Oxidoreductase</keyword>
<proteinExistence type="inferred from homology"/>
<reference evidence="4" key="1">
    <citation type="journal article" date="2018" name="Mol. Biol. Evol.">
        <title>Broad Genomic Sampling Reveals a Smut Pathogenic Ancestry of the Fungal Clade Ustilaginomycotina.</title>
        <authorList>
            <person name="Kijpornyongpan T."/>
            <person name="Mondo S.J."/>
            <person name="Barry K."/>
            <person name="Sandor L."/>
            <person name="Lee J."/>
            <person name="Lipzen A."/>
            <person name="Pangilinan J."/>
            <person name="LaButti K."/>
            <person name="Hainaut M."/>
            <person name="Henrissat B."/>
            <person name="Grigoriev I.V."/>
            <person name="Spatafora J.W."/>
            <person name="Aime M.C."/>
        </authorList>
    </citation>
    <scope>NUCLEOTIDE SEQUENCE [LARGE SCALE GENOMIC DNA]</scope>
    <source>
        <strain evidence="4">MCA 4198</strain>
    </source>
</reference>
<dbReference type="SUPFAM" id="SSF51735">
    <property type="entry name" value="NAD(P)-binding Rossmann-fold domains"/>
    <property type="match status" value="1"/>
</dbReference>
<sequence length="271" mass="28796">MKIQDHIWYVTGGASGLGEGTVRHLHAQGGYVAIWDISEDQAEELAKDLNGKSGGEKRAIAARVDIVDEEDVSAAIKKCDEAWSGKVVGGCVNCGGVGMAGKIINGDGEPFDLDTFRTVVEINLIGTFNVSRLTAARIVRDVSKPIAKADENTPDRGVIINTASVAAFEGQTGQVSYSASKGGVVGMTLPIARDLAWFGIRNMTLAPALFSTPMMERLPEKAKKQILKGAEFPPRFGLPTEFAHAVAAIIENPMMNGSTIRLDGATRLGKL</sequence>
<name>A0A316YQQ7_9BASI</name>
<evidence type="ECO:0000256" key="2">
    <source>
        <dbReference type="ARBA" id="ARBA00023002"/>
    </source>
</evidence>
<dbReference type="PROSITE" id="PS00061">
    <property type="entry name" value="ADH_SHORT"/>
    <property type="match status" value="1"/>
</dbReference>
<dbReference type="Pfam" id="PF00106">
    <property type="entry name" value="adh_short"/>
    <property type="match status" value="1"/>
</dbReference>
<keyword evidence="5" id="KW-1185">Reference proteome</keyword>
<dbReference type="GeneID" id="37042969"/>
<gene>
    <name evidence="4" type="ORF">FA10DRAFT_265422</name>
</gene>
<dbReference type="PRINTS" id="PR00080">
    <property type="entry name" value="SDRFAMILY"/>
</dbReference>
<dbReference type="InterPro" id="IPR036291">
    <property type="entry name" value="NAD(P)-bd_dom_sf"/>
</dbReference>
<keyword evidence="1" id="KW-0521">NADP</keyword>
<protein>
    <submittedName>
        <fullName evidence="4">NAD(P)-binding protein</fullName>
    </submittedName>
</protein>
<evidence type="ECO:0000313" key="5">
    <source>
        <dbReference type="Proteomes" id="UP000245768"/>
    </source>
</evidence>
<evidence type="ECO:0000256" key="3">
    <source>
        <dbReference type="RuleBase" id="RU000363"/>
    </source>
</evidence>